<dbReference type="GO" id="GO:0005840">
    <property type="term" value="C:ribosome"/>
    <property type="evidence" value="ECO:0007669"/>
    <property type="project" value="UniProtKB-KW"/>
</dbReference>
<geneLocation type="plastid" evidence="8"/>
<dbReference type="InterPro" id="IPR012678">
    <property type="entry name" value="Ribosomal_uL23/eL15/eS24_sf"/>
</dbReference>
<protein>
    <recommendedName>
        <fullName evidence="6">Large ribosomal subunit protein uL23c</fullName>
    </recommendedName>
    <alternativeName>
        <fullName evidence="7">50S ribosomal protein L23, chloroplastic</fullName>
    </alternativeName>
</protein>
<evidence type="ECO:0000256" key="4">
    <source>
        <dbReference type="ARBA" id="ARBA00022980"/>
    </source>
</evidence>
<sequence>MKINNNRSLFKILKFPIITDKTTRYIEDNRYCFAVSHKANKTCIKNAIEYIFNVKVKTINTINQKPKKRNVGRFSGYTTKYKKAIIQLHDEYQINIFSDN</sequence>
<dbReference type="Gene3D" id="3.30.70.330">
    <property type="match status" value="1"/>
</dbReference>
<dbReference type="FunFam" id="3.30.70.330:FF:000001">
    <property type="entry name" value="50S ribosomal protein L23"/>
    <property type="match status" value="1"/>
</dbReference>
<name>A0A4D6WPF9_9FLOR</name>
<dbReference type="NCBIfam" id="NF004363">
    <property type="entry name" value="PRK05738.2-4"/>
    <property type="match status" value="1"/>
</dbReference>
<keyword evidence="8" id="KW-0934">Plastid</keyword>
<evidence type="ECO:0000313" key="8">
    <source>
        <dbReference type="EMBL" id="QCI05527.1"/>
    </source>
</evidence>
<dbReference type="EMBL" id="MK814632">
    <property type="protein sequence ID" value="QCI05527.1"/>
    <property type="molecule type" value="Genomic_DNA"/>
</dbReference>
<evidence type="ECO:0000256" key="5">
    <source>
        <dbReference type="ARBA" id="ARBA00023274"/>
    </source>
</evidence>
<comment type="similarity">
    <text evidence="1">Belongs to the universal ribosomal protein uL23 family.</text>
</comment>
<evidence type="ECO:0000256" key="6">
    <source>
        <dbReference type="ARBA" id="ARBA00035287"/>
    </source>
</evidence>
<keyword evidence="4 8" id="KW-0689">Ribosomal protein</keyword>
<evidence type="ECO:0000256" key="1">
    <source>
        <dbReference type="ARBA" id="ARBA00006700"/>
    </source>
</evidence>
<gene>
    <name evidence="8" type="primary">rpl23</name>
</gene>
<keyword evidence="3" id="KW-0694">RNA-binding</keyword>
<keyword evidence="2" id="KW-0699">rRNA-binding</keyword>
<evidence type="ECO:0000256" key="2">
    <source>
        <dbReference type="ARBA" id="ARBA00022730"/>
    </source>
</evidence>
<accession>A0A4D6WPF9</accession>
<dbReference type="Pfam" id="PF00276">
    <property type="entry name" value="Ribosomal_L23"/>
    <property type="match status" value="1"/>
</dbReference>
<reference evidence="8" key="1">
    <citation type="journal article" date="2019" name="Mol. Phylogenet. Evol.">
        <title>Morphological evolution and classification of the red algal order Ceramiales inferred using plastid phylogenomics.</title>
        <authorList>
            <person name="Diaz-Tapia P."/>
            <person name="Pasella M.M."/>
            <person name="Verbruggen H."/>
            <person name="Maggs C.A."/>
        </authorList>
    </citation>
    <scope>NUCLEOTIDE SEQUENCE</scope>
    <source>
        <strain evidence="8">PD2952</strain>
    </source>
</reference>
<dbReference type="HAMAP" id="MF_01369_B">
    <property type="entry name" value="Ribosomal_uL23_B"/>
    <property type="match status" value="1"/>
</dbReference>
<reference evidence="8" key="2">
    <citation type="submission" date="2019-04" db="EMBL/GenBank/DDBJ databases">
        <authorList>
            <person name="Pasella M."/>
        </authorList>
    </citation>
    <scope>NUCLEOTIDE SEQUENCE</scope>
    <source>
        <strain evidence="8">PD2952</strain>
    </source>
</reference>
<evidence type="ECO:0000256" key="3">
    <source>
        <dbReference type="ARBA" id="ARBA00022884"/>
    </source>
</evidence>
<proteinExistence type="inferred from homology"/>
<keyword evidence="5" id="KW-0687">Ribonucleoprotein</keyword>
<dbReference type="SUPFAM" id="SSF54189">
    <property type="entry name" value="Ribosomal proteins S24e, L23 and L15e"/>
    <property type="match status" value="1"/>
</dbReference>
<dbReference type="InterPro" id="IPR012677">
    <property type="entry name" value="Nucleotide-bd_a/b_plait_sf"/>
</dbReference>
<evidence type="ECO:0000256" key="7">
    <source>
        <dbReference type="ARBA" id="ARBA00035366"/>
    </source>
</evidence>
<dbReference type="InterPro" id="IPR013025">
    <property type="entry name" value="Ribosomal_uL23-like"/>
</dbReference>
<dbReference type="GO" id="GO:0006412">
    <property type="term" value="P:translation"/>
    <property type="evidence" value="ECO:0007669"/>
    <property type="project" value="InterPro"/>
</dbReference>
<dbReference type="GO" id="GO:0003735">
    <property type="term" value="F:structural constituent of ribosome"/>
    <property type="evidence" value="ECO:0007669"/>
    <property type="project" value="InterPro"/>
</dbReference>
<dbReference type="AlphaFoldDB" id="A0A4D6WPF9"/>
<organism evidence="8">
    <name type="scientific">Crouania attenuata</name>
    <dbReference type="NCBI Taxonomy" id="42002"/>
    <lineage>
        <taxon>Eukaryota</taxon>
        <taxon>Rhodophyta</taxon>
        <taxon>Florideophyceae</taxon>
        <taxon>Rhodymeniophycidae</taxon>
        <taxon>Ceramiales</taxon>
        <taxon>Callithamniaceae</taxon>
        <taxon>Crouania</taxon>
    </lineage>
</organism>
<dbReference type="PANTHER" id="PTHR11620">
    <property type="entry name" value="60S RIBOSOMAL PROTEIN L23A"/>
    <property type="match status" value="1"/>
</dbReference>
<dbReference type="GO" id="GO:0019843">
    <property type="term" value="F:rRNA binding"/>
    <property type="evidence" value="ECO:0007669"/>
    <property type="project" value="UniProtKB-KW"/>
</dbReference>
<dbReference type="GO" id="GO:1990904">
    <property type="term" value="C:ribonucleoprotein complex"/>
    <property type="evidence" value="ECO:0007669"/>
    <property type="project" value="UniProtKB-KW"/>
</dbReference>